<proteinExistence type="predicted"/>
<accession>A0A7H1MLI8</accession>
<evidence type="ECO:0000256" key="5">
    <source>
        <dbReference type="ARBA" id="ARBA00023136"/>
    </source>
</evidence>
<keyword evidence="2" id="KW-1003">Cell membrane</keyword>
<evidence type="ECO:0000256" key="1">
    <source>
        <dbReference type="ARBA" id="ARBA00004651"/>
    </source>
</evidence>
<keyword evidence="4" id="KW-1133">Transmembrane helix</keyword>
<dbReference type="AlphaFoldDB" id="A0A7H1MLI8"/>
<comment type="subcellular location">
    <subcellularLocation>
        <location evidence="1">Cell membrane</location>
        <topology evidence="1">Multi-pass membrane protein</topology>
    </subcellularLocation>
</comment>
<evidence type="ECO:0000256" key="3">
    <source>
        <dbReference type="ARBA" id="ARBA00022692"/>
    </source>
</evidence>
<keyword evidence="8" id="KW-1185">Reference proteome</keyword>
<organism evidence="7 8">
    <name type="scientific">Weissella koreensis</name>
    <dbReference type="NCBI Taxonomy" id="165096"/>
    <lineage>
        <taxon>Bacteria</taxon>
        <taxon>Bacillati</taxon>
        <taxon>Bacillota</taxon>
        <taxon>Bacilli</taxon>
        <taxon>Lactobacillales</taxon>
        <taxon>Lactobacillaceae</taxon>
        <taxon>Weissella</taxon>
    </lineage>
</organism>
<name>A0A7H1MLI8_9LACO</name>
<reference evidence="7 8" key="1">
    <citation type="submission" date="2019-08" db="EMBL/GenBank/DDBJ databases">
        <authorList>
            <person name="Chang H.C."/>
            <person name="Mun S.Y."/>
        </authorList>
    </citation>
    <scope>NUCLEOTIDE SEQUENCE [LARGE SCALE GENOMIC DNA]</scope>
    <source>
        <strain evidence="7 8">SK</strain>
    </source>
</reference>
<dbReference type="Pfam" id="PF02687">
    <property type="entry name" value="FtsX"/>
    <property type="match status" value="1"/>
</dbReference>
<dbReference type="Proteomes" id="UP000516446">
    <property type="component" value="Chromosome"/>
</dbReference>
<dbReference type="InterPro" id="IPR003838">
    <property type="entry name" value="ABC3_permease_C"/>
</dbReference>
<gene>
    <name evidence="7" type="ORF">FY536_03075</name>
</gene>
<evidence type="ECO:0000256" key="2">
    <source>
        <dbReference type="ARBA" id="ARBA00022475"/>
    </source>
</evidence>
<dbReference type="PANTHER" id="PTHR30572:SF9">
    <property type="entry name" value="ABC TRANSPORTER PERMEASE PROTEIN"/>
    <property type="match status" value="1"/>
</dbReference>
<dbReference type="PANTHER" id="PTHR30572">
    <property type="entry name" value="MEMBRANE COMPONENT OF TRANSPORTER-RELATED"/>
    <property type="match status" value="1"/>
</dbReference>
<dbReference type="GO" id="GO:0022857">
    <property type="term" value="F:transmembrane transporter activity"/>
    <property type="evidence" value="ECO:0007669"/>
    <property type="project" value="TreeGrafter"/>
</dbReference>
<dbReference type="InterPro" id="IPR050250">
    <property type="entry name" value="Macrolide_Exporter_MacB"/>
</dbReference>
<dbReference type="GO" id="GO:0005886">
    <property type="term" value="C:plasma membrane"/>
    <property type="evidence" value="ECO:0007669"/>
    <property type="project" value="UniProtKB-SubCell"/>
</dbReference>
<keyword evidence="5" id="KW-0472">Membrane</keyword>
<dbReference type="RefSeq" id="WP_006846045.1">
    <property type="nucleotide sequence ID" value="NZ_CP026847.1"/>
</dbReference>
<evidence type="ECO:0000313" key="8">
    <source>
        <dbReference type="Proteomes" id="UP000516446"/>
    </source>
</evidence>
<evidence type="ECO:0000259" key="6">
    <source>
        <dbReference type="Pfam" id="PF02687"/>
    </source>
</evidence>
<evidence type="ECO:0000313" key="7">
    <source>
        <dbReference type="EMBL" id="QNT64324.1"/>
    </source>
</evidence>
<protein>
    <submittedName>
        <fullName evidence="7">ABC transporter permease</fullName>
    </submittedName>
</protein>
<keyword evidence="3" id="KW-0812">Transmembrane</keyword>
<sequence>MNFIKRAGLTLWARKGRTILLTIVASVILIFVMAGLIIQNAALSSAKIASDSVGSTVTLSADREKMFDKMRAKTDDSSNQTSTATPAMTVATTTVDKVKQMAALSNVSSYNITNSASVNASGFKTITSTTKQNQNLGDMSKSSSGDITISGTITTAGLSGFKTKTDKITSGRGIKASDVDTNNVVVETELALANSIKVGDQIKVTNIDDSSKTKTLKIVGIYKSSEKNGEPMTGDPANTIYGSYTLANTLAGTENKVSNVTFNMTEPAKTKQFVKDAKKILDDSNMELTSDESSYKTAAKNMENVAKLASKIVWVVSIAGVLILGLIILLLTRERRREIGILVSLGESKIKVVGQLFTELLIILVVALGVATAVGTAASNKVGQTLVNQQQTNQIQNKAGGAPGGGGQVPGKMAGNKPIGDIGGGQVATQKNVNLKNVMTPSTIAELGSVAILIAFLSVSGGAIMILKLKPKQILQDD</sequence>
<feature type="domain" description="ABC3 transporter permease C-terminal" evidence="6">
    <location>
        <begin position="312"/>
        <end position="387"/>
    </location>
</feature>
<dbReference type="EMBL" id="CP043431">
    <property type="protein sequence ID" value="QNT64324.1"/>
    <property type="molecule type" value="Genomic_DNA"/>
</dbReference>
<evidence type="ECO:0000256" key="4">
    <source>
        <dbReference type="ARBA" id="ARBA00022989"/>
    </source>
</evidence>